<accession>A0A268S029</accession>
<organism evidence="2 3">
    <name type="scientific">Shouchella clausii</name>
    <name type="common">Alkalihalobacillus clausii</name>
    <dbReference type="NCBI Taxonomy" id="79880"/>
    <lineage>
        <taxon>Bacteria</taxon>
        <taxon>Bacillati</taxon>
        <taxon>Bacillota</taxon>
        <taxon>Bacilli</taxon>
        <taxon>Bacillales</taxon>
        <taxon>Bacillaceae</taxon>
        <taxon>Shouchella</taxon>
    </lineage>
</organism>
<dbReference type="Proteomes" id="UP000216207">
    <property type="component" value="Unassembled WGS sequence"/>
</dbReference>
<dbReference type="GeneID" id="86926139"/>
<evidence type="ECO:0000313" key="1">
    <source>
        <dbReference type="EMBL" id="PAE90806.1"/>
    </source>
</evidence>
<evidence type="ECO:0000313" key="3">
    <source>
        <dbReference type="Proteomes" id="UP000216133"/>
    </source>
</evidence>
<dbReference type="AlphaFoldDB" id="A0A268S029"/>
<dbReference type="EMBL" id="NPBS01000059">
    <property type="protein sequence ID" value="PAF25854.1"/>
    <property type="molecule type" value="Genomic_DNA"/>
</dbReference>
<evidence type="ECO:0008006" key="5">
    <source>
        <dbReference type="Google" id="ProtNLM"/>
    </source>
</evidence>
<evidence type="ECO:0000313" key="4">
    <source>
        <dbReference type="Proteomes" id="UP000216207"/>
    </source>
</evidence>
<proteinExistence type="predicted"/>
<name>A0A268S029_SHOCL</name>
<reference evidence="3 4" key="1">
    <citation type="submission" date="2017-07" db="EMBL/GenBank/DDBJ databases">
        <title>Isolation and whole genome analysis of endospore-forming bacteria from heroin.</title>
        <authorList>
            <person name="Kalinowski J."/>
            <person name="Ahrens B."/>
            <person name="Al-Dilaimi A."/>
            <person name="Winkler A."/>
            <person name="Wibberg D."/>
            <person name="Schleenbecker U."/>
            <person name="Ruckert C."/>
            <person name="Wolfel R."/>
            <person name="Grass G."/>
        </authorList>
    </citation>
    <scope>NUCLEOTIDE SEQUENCE [LARGE SCALE GENOMIC DNA]</scope>
    <source>
        <strain evidence="2 3">7523-2</strain>
        <strain evidence="1 4">7539</strain>
    </source>
</reference>
<comment type="caution">
    <text evidence="2">The sequence shown here is derived from an EMBL/GenBank/DDBJ whole genome shotgun (WGS) entry which is preliminary data.</text>
</comment>
<dbReference type="EMBL" id="NPCC01000004">
    <property type="protein sequence ID" value="PAE90806.1"/>
    <property type="molecule type" value="Genomic_DNA"/>
</dbReference>
<evidence type="ECO:0000313" key="2">
    <source>
        <dbReference type="EMBL" id="PAF25854.1"/>
    </source>
</evidence>
<sequence length="69" mass="8159">MDSRIEITYDVFEAMWLITLIDEAGQRVGKPEYYKKKEKALQQIPSLKKEYPDIPIRVYSKSDFLVAVY</sequence>
<dbReference type="Proteomes" id="UP000216133">
    <property type="component" value="Unassembled WGS sequence"/>
</dbReference>
<protein>
    <recommendedName>
        <fullName evidence="5">DUF2188 domain-containing protein</fullName>
    </recommendedName>
</protein>
<dbReference type="RefSeq" id="WP_035202542.1">
    <property type="nucleotide sequence ID" value="NZ_BOQQ01000003.1"/>
</dbReference>
<gene>
    <name evidence="2" type="ORF">CHH61_11530</name>
    <name evidence="1" type="ORF">CHH72_02695</name>
</gene>